<keyword evidence="4" id="KW-1185">Reference proteome</keyword>
<dbReference type="RefSeq" id="WP_405277523.1">
    <property type="nucleotide sequence ID" value="NZ_JBBHLI010000004.1"/>
</dbReference>
<evidence type="ECO:0000313" key="4">
    <source>
        <dbReference type="Proteomes" id="UP001484239"/>
    </source>
</evidence>
<evidence type="ECO:0000256" key="2">
    <source>
        <dbReference type="SAM" id="SignalP"/>
    </source>
</evidence>
<organism evidence="3 4">
    <name type="scientific">Gaopeijia maritima</name>
    <dbReference type="NCBI Taxonomy" id="3119007"/>
    <lineage>
        <taxon>Bacteria</taxon>
        <taxon>Pseudomonadati</taxon>
        <taxon>Gemmatimonadota</taxon>
        <taxon>Longimicrobiia</taxon>
        <taxon>Gaopeijiales</taxon>
        <taxon>Gaopeijiaceae</taxon>
        <taxon>Gaopeijia</taxon>
    </lineage>
</organism>
<comment type="caution">
    <text evidence="3">The sequence shown here is derived from an EMBL/GenBank/DDBJ whole genome shotgun (WGS) entry which is preliminary data.</text>
</comment>
<feature type="region of interest" description="Disordered" evidence="1">
    <location>
        <begin position="21"/>
        <end position="45"/>
    </location>
</feature>
<feature type="signal peptide" evidence="2">
    <location>
        <begin position="1"/>
        <end position="23"/>
    </location>
</feature>
<dbReference type="EMBL" id="JBBHLI010000004">
    <property type="protein sequence ID" value="MEK9501294.1"/>
    <property type="molecule type" value="Genomic_DNA"/>
</dbReference>
<keyword evidence="2" id="KW-0732">Signal</keyword>
<protein>
    <recommendedName>
        <fullName evidence="5">DUF5683 domain-containing protein</fullName>
    </recommendedName>
</protein>
<evidence type="ECO:0000313" key="3">
    <source>
        <dbReference type="EMBL" id="MEK9501294.1"/>
    </source>
</evidence>
<accession>A0ABU9E9E9</accession>
<name>A0ABU9E9E9_9BACT</name>
<gene>
    <name evidence="3" type="ORF">WI372_09920</name>
</gene>
<evidence type="ECO:0008006" key="5">
    <source>
        <dbReference type="Google" id="ProtNLM"/>
    </source>
</evidence>
<sequence>MRSLRWTLLLVATTLAGALPASAQVDPPTGEERRGSALLQESSDSTGVSPIGAFLRAIAVPGWGHAAVGAHGRGGFYVTTQAVNVFMLIKTRSRLNDARDLRALREGYLRAELAAGGVTDETLILAALEDNDDWAGADRLVGARQQQFEDWLALGIFTVLLSGADALVSAHLQDFPAVSATPVGDEGRMEVRVSVPVGSR</sequence>
<reference evidence="3 4" key="1">
    <citation type="submission" date="2024-02" db="EMBL/GenBank/DDBJ databases">
        <title>A novel Gemmatimonadota bacterium.</title>
        <authorList>
            <person name="Du Z.-J."/>
            <person name="Ye Y.-Q."/>
        </authorList>
    </citation>
    <scope>NUCLEOTIDE SEQUENCE [LARGE SCALE GENOMIC DNA]</scope>
    <source>
        <strain evidence="3 4">DH-20</strain>
    </source>
</reference>
<proteinExistence type="predicted"/>
<feature type="chain" id="PRO_5046317090" description="DUF5683 domain-containing protein" evidence="2">
    <location>
        <begin position="24"/>
        <end position="200"/>
    </location>
</feature>
<dbReference type="Proteomes" id="UP001484239">
    <property type="component" value="Unassembled WGS sequence"/>
</dbReference>
<evidence type="ECO:0000256" key="1">
    <source>
        <dbReference type="SAM" id="MobiDB-lite"/>
    </source>
</evidence>